<evidence type="ECO:0000313" key="5">
    <source>
        <dbReference type="Proteomes" id="UP001609219"/>
    </source>
</evidence>
<dbReference type="PANTHER" id="PTHR11695">
    <property type="entry name" value="ALCOHOL DEHYDROGENASE RELATED"/>
    <property type="match status" value="1"/>
</dbReference>
<dbReference type="EMBL" id="JBIMSN010000003">
    <property type="protein sequence ID" value="MFH5227261.1"/>
    <property type="molecule type" value="Genomic_DNA"/>
</dbReference>
<comment type="caution">
    <text evidence="3">The sequence shown here is derived from an EMBL/GenBank/DDBJ whole genome shotgun (WGS) entry which is preliminary data.</text>
</comment>
<evidence type="ECO:0000259" key="1">
    <source>
        <dbReference type="SMART" id="SM00829"/>
    </source>
</evidence>
<dbReference type="SUPFAM" id="SSF51735">
    <property type="entry name" value="NAD(P)-binding Rossmann-fold domains"/>
    <property type="match status" value="1"/>
</dbReference>
<dbReference type="Pfam" id="PF08240">
    <property type="entry name" value="ADH_N"/>
    <property type="match status" value="1"/>
</dbReference>
<dbReference type="Pfam" id="PF13602">
    <property type="entry name" value="ADH_zinc_N_2"/>
    <property type="match status" value="1"/>
</dbReference>
<dbReference type="InterPro" id="IPR036291">
    <property type="entry name" value="NAD(P)-bd_dom_sf"/>
</dbReference>
<dbReference type="InterPro" id="IPR020843">
    <property type="entry name" value="ER"/>
</dbReference>
<dbReference type="PANTHER" id="PTHR11695:SF648">
    <property type="entry name" value="ZINC-BINDING OXIDOREDUCTASE"/>
    <property type="match status" value="1"/>
</dbReference>
<accession>A0ABW7KHE9</accession>
<evidence type="ECO:0000313" key="3">
    <source>
        <dbReference type="EMBL" id="MFH5240521.1"/>
    </source>
</evidence>
<feature type="domain" description="Enoyl reductase (ER)" evidence="1">
    <location>
        <begin position="15"/>
        <end position="327"/>
    </location>
</feature>
<organism evidence="3 4">
    <name type="scientific">Antrihabitans spumae</name>
    <dbReference type="NCBI Taxonomy" id="3373370"/>
    <lineage>
        <taxon>Bacteria</taxon>
        <taxon>Bacillati</taxon>
        <taxon>Actinomycetota</taxon>
        <taxon>Actinomycetes</taxon>
        <taxon>Mycobacteriales</taxon>
        <taxon>Nocardiaceae</taxon>
        <taxon>Antrihabitans</taxon>
    </lineage>
</organism>
<proteinExistence type="predicted"/>
<dbReference type="EMBL" id="JBIMSP010000001">
    <property type="protein sequence ID" value="MFH5240521.1"/>
    <property type="molecule type" value="Genomic_DNA"/>
</dbReference>
<keyword evidence="5" id="KW-1185">Reference proteome</keyword>
<reference evidence="4 5" key="1">
    <citation type="submission" date="2024-10" db="EMBL/GenBank/DDBJ databases">
        <authorList>
            <person name="Riesco R."/>
        </authorList>
    </citation>
    <scope>NUCLEOTIDE SEQUENCE [LARGE SCALE GENOMIC DNA]</scope>
    <source>
        <strain evidence="3 4">NCIMB 15448</strain>
        <strain evidence="2 5">NCIMB 15450</strain>
    </source>
</reference>
<dbReference type="CDD" id="cd08267">
    <property type="entry name" value="MDR1"/>
    <property type="match status" value="1"/>
</dbReference>
<protein>
    <submittedName>
        <fullName evidence="3">NAD(P)-dependent alcohol dehydrogenase</fullName>
    </submittedName>
</protein>
<dbReference type="Proteomes" id="UP001609176">
    <property type="component" value="Unassembled WGS sequence"/>
</dbReference>
<dbReference type="PROSITE" id="PS01162">
    <property type="entry name" value="QOR_ZETA_CRYSTAL"/>
    <property type="match status" value="1"/>
</dbReference>
<gene>
    <name evidence="3" type="ORF">ACHIPV_01315</name>
    <name evidence="2" type="ORF">ACHIRB_01465</name>
</gene>
<dbReference type="RefSeq" id="WP_395123266.1">
    <property type="nucleotide sequence ID" value="NZ_JBIMSN010000003.1"/>
</dbReference>
<dbReference type="InterPro" id="IPR011032">
    <property type="entry name" value="GroES-like_sf"/>
</dbReference>
<dbReference type="InterPro" id="IPR050700">
    <property type="entry name" value="YIM1/Zinc_Alcohol_DH_Fams"/>
</dbReference>
<dbReference type="SUPFAM" id="SSF50129">
    <property type="entry name" value="GroES-like"/>
    <property type="match status" value="1"/>
</dbReference>
<dbReference type="SMART" id="SM00829">
    <property type="entry name" value="PKS_ER"/>
    <property type="match status" value="1"/>
</dbReference>
<sequence>MKNVVMKAIVQDEYGEAAAVMRSDKIDEPAVGAAEVLVEVVVAGVDRGAWHLTAGLPYPVRLAGYGVRAPKDPVRGREFAGRVAAVGSDVTTFGIGDEIYGVGEGCFAEYARAEVSKIVPKPKNLTFEQAAATPISALTALQAVRDQAKVQAGQTVLIIGASGGVGTFAVQIAKAFGAVVTAVCSTTKVDLVRSIGADHVVDYSTEDIGANGVRYDAVLDIGGGRSLTELRRLLEPKGTLVIVGSETGGRWLGGIDRQLRALLLSPFVSQKLTMFVSSENAADLAAISALIEAGQVIPVVDRVFPLNETAAAITYMRDGHVRGKVVVTI</sequence>
<evidence type="ECO:0000313" key="2">
    <source>
        <dbReference type="EMBL" id="MFH5227261.1"/>
    </source>
</evidence>
<dbReference type="Proteomes" id="UP001609219">
    <property type="component" value="Unassembled WGS sequence"/>
</dbReference>
<name>A0ABW7KHE9_9NOCA</name>
<dbReference type="InterPro" id="IPR002364">
    <property type="entry name" value="Quin_OxRdtase/zeta-crystal_CS"/>
</dbReference>
<evidence type="ECO:0000313" key="4">
    <source>
        <dbReference type="Proteomes" id="UP001609176"/>
    </source>
</evidence>
<dbReference type="InterPro" id="IPR013154">
    <property type="entry name" value="ADH-like_N"/>
</dbReference>
<dbReference type="Gene3D" id="3.40.50.720">
    <property type="entry name" value="NAD(P)-binding Rossmann-like Domain"/>
    <property type="match status" value="1"/>
</dbReference>
<dbReference type="Gene3D" id="3.90.180.10">
    <property type="entry name" value="Medium-chain alcohol dehydrogenases, catalytic domain"/>
    <property type="match status" value="1"/>
</dbReference>